<dbReference type="EnsemblProtists" id="EOD18945">
    <property type="protein sequence ID" value="EOD18945"/>
    <property type="gene ID" value="EMIHUDRAFT_255786"/>
</dbReference>
<name>A0A0D3J610_EMIH1</name>
<reference evidence="2" key="1">
    <citation type="journal article" date="2013" name="Nature">
        <title>Pan genome of the phytoplankton Emiliania underpins its global distribution.</title>
        <authorList>
            <person name="Read B.A."/>
            <person name="Kegel J."/>
            <person name="Klute M.J."/>
            <person name="Kuo A."/>
            <person name="Lefebvre S.C."/>
            <person name="Maumus F."/>
            <person name="Mayer C."/>
            <person name="Miller J."/>
            <person name="Monier A."/>
            <person name="Salamov A."/>
            <person name="Young J."/>
            <person name="Aguilar M."/>
            <person name="Claverie J.M."/>
            <person name="Frickenhaus S."/>
            <person name="Gonzalez K."/>
            <person name="Herman E.K."/>
            <person name="Lin Y.C."/>
            <person name="Napier J."/>
            <person name="Ogata H."/>
            <person name="Sarno A.F."/>
            <person name="Shmutz J."/>
            <person name="Schroeder D."/>
            <person name="de Vargas C."/>
            <person name="Verret F."/>
            <person name="von Dassow P."/>
            <person name="Valentin K."/>
            <person name="Van de Peer Y."/>
            <person name="Wheeler G."/>
            <person name="Dacks J.B."/>
            <person name="Delwiche C.F."/>
            <person name="Dyhrman S.T."/>
            <person name="Glockner G."/>
            <person name="John U."/>
            <person name="Richards T."/>
            <person name="Worden A.Z."/>
            <person name="Zhang X."/>
            <person name="Grigoriev I.V."/>
            <person name="Allen A.E."/>
            <person name="Bidle K."/>
            <person name="Borodovsky M."/>
            <person name="Bowler C."/>
            <person name="Brownlee C."/>
            <person name="Cock J.M."/>
            <person name="Elias M."/>
            <person name="Gladyshev V.N."/>
            <person name="Groth M."/>
            <person name="Guda C."/>
            <person name="Hadaegh A."/>
            <person name="Iglesias-Rodriguez M.D."/>
            <person name="Jenkins J."/>
            <person name="Jones B.M."/>
            <person name="Lawson T."/>
            <person name="Leese F."/>
            <person name="Lindquist E."/>
            <person name="Lobanov A."/>
            <person name="Lomsadze A."/>
            <person name="Malik S.B."/>
            <person name="Marsh M.E."/>
            <person name="Mackinder L."/>
            <person name="Mock T."/>
            <person name="Mueller-Roeber B."/>
            <person name="Pagarete A."/>
            <person name="Parker M."/>
            <person name="Probert I."/>
            <person name="Quesneville H."/>
            <person name="Raines C."/>
            <person name="Rensing S.A."/>
            <person name="Riano-Pachon D.M."/>
            <person name="Richier S."/>
            <person name="Rokitta S."/>
            <person name="Shiraiwa Y."/>
            <person name="Soanes D.M."/>
            <person name="van der Giezen M."/>
            <person name="Wahlund T.M."/>
            <person name="Williams B."/>
            <person name="Wilson W."/>
            <person name="Wolfe G."/>
            <person name="Wurch L.L."/>
        </authorList>
    </citation>
    <scope>NUCLEOTIDE SEQUENCE</scope>
</reference>
<dbReference type="GeneID" id="17264491"/>
<dbReference type="KEGG" id="ehx:EMIHUDRAFT_255786"/>
<dbReference type="PaxDb" id="2903-EOD18945"/>
<evidence type="ECO:0008006" key="3">
    <source>
        <dbReference type="Google" id="ProtNLM"/>
    </source>
</evidence>
<dbReference type="Proteomes" id="UP000013827">
    <property type="component" value="Unassembled WGS sequence"/>
</dbReference>
<sequence length="151" mass="15929">MAERLVSDAPTKGVVYALTPTINSVPVHTVRKPGRGRCLIAAEGVSAGATVLEEMPLIALPLPDSTEHALLCDVCLRDIGSPAEHIQHAAELDSPPVLPIDGDPDFDCRRVECSRGCDAQFCSRECEALAQATFHGPLCPGAEPQAPHAEA</sequence>
<dbReference type="Gene3D" id="2.170.270.10">
    <property type="entry name" value="SET domain"/>
    <property type="match status" value="1"/>
</dbReference>
<dbReference type="STRING" id="2903.R1DWR6"/>
<dbReference type="PANTHER" id="PTHR47420">
    <property type="entry name" value="HISTONE-LYSINE N-METHYLTRANSFERASE ASHR2"/>
    <property type="match status" value="1"/>
</dbReference>
<dbReference type="PANTHER" id="PTHR47420:SF3">
    <property type="entry name" value="HISTONE-LYSINE N-METHYLTRANSFERASE ASHR2"/>
    <property type="match status" value="1"/>
</dbReference>
<dbReference type="AlphaFoldDB" id="A0A0D3J610"/>
<dbReference type="RefSeq" id="XP_005771374.1">
    <property type="nucleotide sequence ID" value="XM_005771317.1"/>
</dbReference>
<dbReference type="InterPro" id="IPR046341">
    <property type="entry name" value="SET_dom_sf"/>
</dbReference>
<accession>A0A0D3J610</accession>
<evidence type="ECO:0000313" key="1">
    <source>
        <dbReference type="EnsemblProtists" id="EOD18945"/>
    </source>
</evidence>
<organism evidence="1 2">
    <name type="scientific">Emiliania huxleyi (strain CCMP1516)</name>
    <dbReference type="NCBI Taxonomy" id="280463"/>
    <lineage>
        <taxon>Eukaryota</taxon>
        <taxon>Haptista</taxon>
        <taxon>Haptophyta</taxon>
        <taxon>Prymnesiophyceae</taxon>
        <taxon>Isochrysidales</taxon>
        <taxon>Noelaerhabdaceae</taxon>
        <taxon>Emiliania</taxon>
    </lineage>
</organism>
<reference evidence="1" key="2">
    <citation type="submission" date="2024-10" db="UniProtKB">
        <authorList>
            <consortium name="EnsemblProtists"/>
        </authorList>
    </citation>
    <scope>IDENTIFICATION</scope>
</reference>
<dbReference type="Gene3D" id="6.10.140.2220">
    <property type="match status" value="1"/>
</dbReference>
<evidence type="ECO:0000313" key="2">
    <source>
        <dbReference type="Proteomes" id="UP000013827"/>
    </source>
</evidence>
<protein>
    <recommendedName>
        <fullName evidence="3">C2H2-type domain-containing protein</fullName>
    </recommendedName>
</protein>
<dbReference type="HOGENOM" id="CLU_1736273_0_0_1"/>
<dbReference type="InterPro" id="IPR044238">
    <property type="entry name" value="ASHR2-like"/>
</dbReference>
<keyword evidence="2" id="KW-1185">Reference proteome</keyword>
<proteinExistence type="predicted"/>